<feature type="region of interest" description="Disordered" evidence="9">
    <location>
        <begin position="38"/>
        <end position="63"/>
    </location>
</feature>
<dbReference type="GO" id="GO:0005524">
    <property type="term" value="F:ATP binding"/>
    <property type="evidence" value="ECO:0007669"/>
    <property type="project" value="UniProtKB-KW"/>
</dbReference>
<feature type="compositionally biased region" description="Pro residues" evidence="9">
    <location>
        <begin position="50"/>
        <end position="61"/>
    </location>
</feature>
<evidence type="ECO:0000313" key="12">
    <source>
        <dbReference type="EMBL" id="ONK80139.1"/>
    </source>
</evidence>
<sequence length="719" mass="78303">MASSVVTVGGKGSTLSPLSVYSISNALSRVKIDSSALDKLSSQSKKPSSISPPPKTLPPTNPNFLTTEESRAALIVLLNKLILSDSDIRPVLPTLIEETLNLDHGHETLDFSSTFQLLDSLCRLNGKRLDEIGVTSDEIGVIEGSFAASTGICAILDCCASALVRLSDAVAALSCEAGRVDVKVFNLPVSGDGFSIKDETNVAGDMKVLLAESKLADKVDSVLFAEIPTLNASFREAVRSLHSRVRVELNSVVKAKKTVGVGSKGKEKAFVASVLPLAMAIQSMSECSLGRARLAIESLSDQELKARVLENFEKRSPNIDKLKESFQVITEKASSGSDYVKGLHSVYDTLINFREILAWEAVVALFVLDTDESIEKVQVGPSASILESGENSKGEKKSEKKKKKKKTLGKGTSLIRQLLKDRFMGKNEASIEDVAVLVEWVKELLLYFDPKDSGLDSLLNKVKEIVENNDSRRLPKIPKVDEKGLTVEIAERIGMFVKKRGSPLELLSELRSKDSQLLDNAGSVIALNELEILFKALEKSRCIDKVVFDLSLARGLDYYTGVIFEAVFKGSTQVGSIAAGGRYDNLVGMFSGKQVPAVGVSLGIERVFAIMEQLENDKHEATRATETQVLVAILSKDLALAAELVSELWDAKIKAEFGLTKRVMNHINRAKQAGIPWMVIVGESEISSGIVKLKNIEVNQEDSVPREEMVNELKRRLNI</sequence>
<dbReference type="GO" id="GO:0032543">
    <property type="term" value="P:mitochondrial translation"/>
    <property type="evidence" value="ECO:0007669"/>
    <property type="project" value="TreeGrafter"/>
</dbReference>
<dbReference type="Gene3D" id="3.30.930.10">
    <property type="entry name" value="Bira Bifunctional Protein, Domain 2"/>
    <property type="match status" value="1"/>
</dbReference>
<proteinExistence type="inferred from homology"/>
<feature type="region of interest" description="Disordered" evidence="9">
    <location>
        <begin position="385"/>
        <end position="409"/>
    </location>
</feature>
<keyword evidence="4" id="KW-0547">Nucleotide-binding</keyword>
<dbReference type="InterPro" id="IPR041715">
    <property type="entry name" value="HisRS-like_core"/>
</dbReference>
<evidence type="ECO:0000256" key="5">
    <source>
        <dbReference type="ARBA" id="ARBA00022840"/>
    </source>
</evidence>
<feature type="compositionally biased region" description="Basic residues" evidence="9">
    <location>
        <begin position="399"/>
        <end position="408"/>
    </location>
</feature>
<evidence type="ECO:0000256" key="4">
    <source>
        <dbReference type="ARBA" id="ARBA00022741"/>
    </source>
</evidence>
<dbReference type="Gene3D" id="1.20.200.10">
    <property type="entry name" value="Fumarase/aspartase (Central domain)"/>
    <property type="match status" value="1"/>
</dbReference>
<name>A0A5P1FT06_ASPOF</name>
<evidence type="ECO:0000256" key="3">
    <source>
        <dbReference type="ARBA" id="ARBA00022598"/>
    </source>
</evidence>
<dbReference type="GO" id="GO:0006427">
    <property type="term" value="P:histidyl-tRNA aminoacylation"/>
    <property type="evidence" value="ECO:0007669"/>
    <property type="project" value="TreeGrafter"/>
</dbReference>
<protein>
    <recommendedName>
        <fullName evidence="2">histidine--tRNA ligase</fullName>
        <ecNumber evidence="2">6.1.1.21</ecNumber>
    </recommendedName>
</protein>
<dbReference type="PANTHER" id="PTHR11476">
    <property type="entry name" value="HISTIDYL-TRNA SYNTHETASE"/>
    <property type="match status" value="1"/>
</dbReference>
<dbReference type="EC" id="6.1.1.21" evidence="2"/>
<dbReference type="SUPFAM" id="SSF52954">
    <property type="entry name" value="Class II aaRS ABD-related"/>
    <property type="match status" value="1"/>
</dbReference>
<organism evidence="12 13">
    <name type="scientific">Asparagus officinalis</name>
    <name type="common">Garden asparagus</name>
    <dbReference type="NCBI Taxonomy" id="4686"/>
    <lineage>
        <taxon>Eukaryota</taxon>
        <taxon>Viridiplantae</taxon>
        <taxon>Streptophyta</taxon>
        <taxon>Embryophyta</taxon>
        <taxon>Tracheophyta</taxon>
        <taxon>Spermatophyta</taxon>
        <taxon>Magnoliopsida</taxon>
        <taxon>Liliopsida</taxon>
        <taxon>Asparagales</taxon>
        <taxon>Asparagaceae</taxon>
        <taxon>Asparagoideae</taxon>
        <taxon>Asparagus</taxon>
    </lineage>
</organism>
<feature type="domain" description="Anticodon-binding" evidence="10">
    <location>
        <begin position="628"/>
        <end position="715"/>
    </location>
</feature>
<evidence type="ECO:0000256" key="2">
    <source>
        <dbReference type="ARBA" id="ARBA00012815"/>
    </source>
</evidence>
<evidence type="ECO:0000256" key="1">
    <source>
        <dbReference type="ARBA" id="ARBA00008226"/>
    </source>
</evidence>
<dbReference type="GO" id="GO:0005739">
    <property type="term" value="C:mitochondrion"/>
    <property type="evidence" value="ECO:0007669"/>
    <property type="project" value="TreeGrafter"/>
</dbReference>
<dbReference type="GO" id="GO:0005829">
    <property type="term" value="C:cytosol"/>
    <property type="evidence" value="ECO:0007669"/>
    <property type="project" value="TreeGrafter"/>
</dbReference>
<evidence type="ECO:0000256" key="9">
    <source>
        <dbReference type="SAM" id="MobiDB-lite"/>
    </source>
</evidence>
<dbReference type="EMBL" id="CM007381">
    <property type="protein sequence ID" value="ONK80139.1"/>
    <property type="molecule type" value="Genomic_DNA"/>
</dbReference>
<evidence type="ECO:0000259" key="10">
    <source>
        <dbReference type="Pfam" id="PF03129"/>
    </source>
</evidence>
<dbReference type="InterPro" id="IPR004154">
    <property type="entry name" value="Anticodon-bd"/>
</dbReference>
<dbReference type="GO" id="GO:0004821">
    <property type="term" value="F:histidine-tRNA ligase activity"/>
    <property type="evidence" value="ECO:0007669"/>
    <property type="project" value="UniProtKB-EC"/>
</dbReference>
<dbReference type="InterPro" id="IPR036621">
    <property type="entry name" value="Anticodon-bd_dom_sf"/>
</dbReference>
<evidence type="ECO:0000256" key="8">
    <source>
        <dbReference type="ARBA" id="ARBA00047639"/>
    </source>
</evidence>
<dbReference type="Gene3D" id="3.40.50.800">
    <property type="entry name" value="Anticodon-binding domain"/>
    <property type="match status" value="1"/>
</dbReference>
<dbReference type="Pfam" id="PF03129">
    <property type="entry name" value="HGTP_anticodon"/>
    <property type="match status" value="1"/>
</dbReference>
<evidence type="ECO:0000256" key="7">
    <source>
        <dbReference type="ARBA" id="ARBA00023146"/>
    </source>
</evidence>
<comment type="catalytic activity">
    <reaction evidence="8">
        <text>tRNA(His) + L-histidine + ATP = L-histidyl-tRNA(His) + AMP + diphosphate + H(+)</text>
        <dbReference type="Rhea" id="RHEA:17313"/>
        <dbReference type="Rhea" id="RHEA-COMP:9665"/>
        <dbReference type="Rhea" id="RHEA-COMP:9689"/>
        <dbReference type="ChEBI" id="CHEBI:15378"/>
        <dbReference type="ChEBI" id="CHEBI:30616"/>
        <dbReference type="ChEBI" id="CHEBI:33019"/>
        <dbReference type="ChEBI" id="CHEBI:57595"/>
        <dbReference type="ChEBI" id="CHEBI:78442"/>
        <dbReference type="ChEBI" id="CHEBI:78527"/>
        <dbReference type="ChEBI" id="CHEBI:456215"/>
        <dbReference type="EC" id="6.1.1.21"/>
    </reaction>
</comment>
<gene>
    <name evidence="12" type="ORF">A4U43_C01F14300</name>
</gene>
<dbReference type="InterPro" id="IPR045864">
    <property type="entry name" value="aa-tRNA-synth_II/BPL/LPL"/>
</dbReference>
<dbReference type="InterPro" id="IPR033656">
    <property type="entry name" value="HisRS_anticodon"/>
</dbReference>
<dbReference type="Pfam" id="PF13393">
    <property type="entry name" value="tRNA-synt_His"/>
    <property type="match status" value="1"/>
</dbReference>
<evidence type="ECO:0000313" key="13">
    <source>
        <dbReference type="Proteomes" id="UP000243459"/>
    </source>
</evidence>
<keyword evidence="6" id="KW-0648">Protein biosynthesis</keyword>
<dbReference type="PANTHER" id="PTHR11476:SF7">
    <property type="entry name" value="HISTIDINE--TRNA LIGASE"/>
    <property type="match status" value="1"/>
</dbReference>
<keyword evidence="13" id="KW-1185">Reference proteome</keyword>
<keyword evidence="7" id="KW-0030">Aminoacyl-tRNA synthetase</keyword>
<dbReference type="FunFam" id="3.40.50.800:FF:000012">
    <property type="entry name" value="Histidine--tRNA ligase, cytoplasmic"/>
    <property type="match status" value="1"/>
</dbReference>
<dbReference type="AlphaFoldDB" id="A0A5P1FT06"/>
<dbReference type="SUPFAM" id="SSF55681">
    <property type="entry name" value="Class II aaRS and biotin synthetases"/>
    <property type="match status" value="1"/>
</dbReference>
<keyword evidence="5" id="KW-0067">ATP-binding</keyword>
<dbReference type="Proteomes" id="UP000243459">
    <property type="component" value="Chromosome 1"/>
</dbReference>
<dbReference type="CDD" id="cd00859">
    <property type="entry name" value="HisRS_anticodon"/>
    <property type="match status" value="1"/>
</dbReference>
<reference evidence="13" key="1">
    <citation type="journal article" date="2017" name="Nat. Commun.">
        <title>The asparagus genome sheds light on the origin and evolution of a young Y chromosome.</title>
        <authorList>
            <person name="Harkess A."/>
            <person name="Zhou J."/>
            <person name="Xu C."/>
            <person name="Bowers J.E."/>
            <person name="Van der Hulst R."/>
            <person name="Ayyampalayam S."/>
            <person name="Mercati F."/>
            <person name="Riccardi P."/>
            <person name="McKain M.R."/>
            <person name="Kakrana A."/>
            <person name="Tang H."/>
            <person name="Ray J."/>
            <person name="Groenendijk J."/>
            <person name="Arikit S."/>
            <person name="Mathioni S.M."/>
            <person name="Nakano M."/>
            <person name="Shan H."/>
            <person name="Telgmann-Rauber A."/>
            <person name="Kanno A."/>
            <person name="Yue Z."/>
            <person name="Chen H."/>
            <person name="Li W."/>
            <person name="Chen Y."/>
            <person name="Xu X."/>
            <person name="Zhang Y."/>
            <person name="Luo S."/>
            <person name="Chen H."/>
            <person name="Gao J."/>
            <person name="Mao Z."/>
            <person name="Pires J.C."/>
            <person name="Luo M."/>
            <person name="Kudrna D."/>
            <person name="Wing R.A."/>
            <person name="Meyers B.C."/>
            <person name="Yi K."/>
            <person name="Kong H."/>
            <person name="Lavrijsen P."/>
            <person name="Sunseri F."/>
            <person name="Falavigna A."/>
            <person name="Ye Y."/>
            <person name="Leebens-Mack J.H."/>
            <person name="Chen G."/>
        </authorList>
    </citation>
    <scope>NUCLEOTIDE SEQUENCE [LARGE SCALE GENOMIC DNA]</scope>
    <source>
        <strain evidence="13">cv. DH0086</strain>
    </source>
</reference>
<evidence type="ECO:0000259" key="11">
    <source>
        <dbReference type="Pfam" id="PF13393"/>
    </source>
</evidence>
<dbReference type="GO" id="GO:0003723">
    <property type="term" value="F:RNA binding"/>
    <property type="evidence" value="ECO:0007669"/>
    <property type="project" value="TreeGrafter"/>
</dbReference>
<accession>A0A5P1FT06</accession>
<feature type="compositionally biased region" description="Low complexity" evidence="9">
    <location>
        <begin position="38"/>
        <end position="49"/>
    </location>
</feature>
<keyword evidence="3" id="KW-0436">Ligase</keyword>
<comment type="similarity">
    <text evidence="1">Belongs to the class-II aminoacyl-tRNA synthetase family.</text>
</comment>
<dbReference type="Gramene" id="ONK80139">
    <property type="protein sequence ID" value="ONK80139"/>
    <property type="gene ID" value="A4U43_C01F14300"/>
</dbReference>
<dbReference type="OMA" id="FARYCAM"/>
<feature type="domain" description="Class II Histidinyl-tRNA synthetase (HisRS)-like catalytic core" evidence="11">
    <location>
        <begin position="511"/>
        <end position="607"/>
    </location>
</feature>
<evidence type="ECO:0000256" key="6">
    <source>
        <dbReference type="ARBA" id="ARBA00022917"/>
    </source>
</evidence>